<keyword evidence="4" id="KW-0812">Transmembrane</keyword>
<accession>A0A2P5EVP7</accession>
<protein>
    <submittedName>
        <fullName evidence="7">Exostosin-like</fullName>
    </submittedName>
</protein>
<dbReference type="InterPro" id="IPR040911">
    <property type="entry name" value="Exostosin_GT47"/>
</dbReference>
<dbReference type="PANTHER" id="PTHR11062">
    <property type="entry name" value="EXOSTOSIN HEPARAN SULFATE GLYCOSYLTRANSFERASE -RELATED"/>
    <property type="match status" value="1"/>
</dbReference>
<dbReference type="OrthoDB" id="1924787at2759"/>
<keyword evidence="5" id="KW-0333">Golgi apparatus</keyword>
<evidence type="ECO:0000256" key="1">
    <source>
        <dbReference type="ARBA" id="ARBA00004323"/>
    </source>
</evidence>
<dbReference type="Pfam" id="PF03016">
    <property type="entry name" value="Exostosin_GT47"/>
    <property type="match status" value="1"/>
</dbReference>
<dbReference type="EMBL" id="JXTC01000092">
    <property type="protein sequence ID" value="PON89612.1"/>
    <property type="molecule type" value="Genomic_DNA"/>
</dbReference>
<comment type="caution">
    <text evidence="7">The sequence shown here is derived from an EMBL/GenBank/DDBJ whole genome shotgun (WGS) entry which is preliminary data.</text>
</comment>
<name>A0A2P5EVP7_TREOI</name>
<reference evidence="8" key="1">
    <citation type="submission" date="2016-06" db="EMBL/GenBank/DDBJ databases">
        <title>Parallel loss of symbiosis genes in relatives of nitrogen-fixing non-legume Parasponia.</title>
        <authorList>
            <person name="Van Velzen R."/>
            <person name="Holmer R."/>
            <person name="Bu F."/>
            <person name="Rutten L."/>
            <person name="Van Zeijl A."/>
            <person name="Liu W."/>
            <person name="Santuari L."/>
            <person name="Cao Q."/>
            <person name="Sharma T."/>
            <person name="Shen D."/>
            <person name="Roswanjaya Y."/>
            <person name="Wardhani T."/>
            <person name="Kalhor M.S."/>
            <person name="Jansen J."/>
            <person name="Van den Hoogen J."/>
            <person name="Gungor B."/>
            <person name="Hartog M."/>
            <person name="Hontelez J."/>
            <person name="Verver J."/>
            <person name="Yang W.-C."/>
            <person name="Schijlen E."/>
            <person name="Repin R."/>
            <person name="Schilthuizen M."/>
            <person name="Schranz E."/>
            <person name="Heidstra R."/>
            <person name="Miyata K."/>
            <person name="Fedorova E."/>
            <person name="Kohlen W."/>
            <person name="Bisseling T."/>
            <person name="Smit S."/>
            <person name="Geurts R."/>
        </authorList>
    </citation>
    <scope>NUCLEOTIDE SEQUENCE [LARGE SCALE GENOMIC DNA]</scope>
    <source>
        <strain evidence="8">cv. RG33-2</strain>
    </source>
</reference>
<evidence type="ECO:0000256" key="3">
    <source>
        <dbReference type="ARBA" id="ARBA00022676"/>
    </source>
</evidence>
<gene>
    <name evidence="7" type="ORF">TorRG33x02_145940</name>
</gene>
<feature type="domain" description="Exostosin GT47" evidence="6">
    <location>
        <begin position="93"/>
        <end position="371"/>
    </location>
</feature>
<keyword evidence="8" id="KW-1185">Reference proteome</keyword>
<organism evidence="7 8">
    <name type="scientific">Trema orientale</name>
    <name type="common">Charcoal tree</name>
    <name type="synonym">Celtis orientalis</name>
    <dbReference type="NCBI Taxonomy" id="63057"/>
    <lineage>
        <taxon>Eukaryota</taxon>
        <taxon>Viridiplantae</taxon>
        <taxon>Streptophyta</taxon>
        <taxon>Embryophyta</taxon>
        <taxon>Tracheophyta</taxon>
        <taxon>Spermatophyta</taxon>
        <taxon>Magnoliopsida</taxon>
        <taxon>eudicotyledons</taxon>
        <taxon>Gunneridae</taxon>
        <taxon>Pentapetalae</taxon>
        <taxon>rosids</taxon>
        <taxon>fabids</taxon>
        <taxon>Rosales</taxon>
        <taxon>Cannabaceae</taxon>
        <taxon>Trema</taxon>
    </lineage>
</organism>
<comment type="similarity">
    <text evidence="2">Belongs to the glycosyltransferase 47 family.</text>
</comment>
<dbReference type="InterPro" id="IPR004263">
    <property type="entry name" value="Exostosin"/>
</dbReference>
<evidence type="ECO:0000313" key="8">
    <source>
        <dbReference type="Proteomes" id="UP000237000"/>
    </source>
</evidence>
<evidence type="ECO:0000259" key="6">
    <source>
        <dbReference type="Pfam" id="PF03016"/>
    </source>
</evidence>
<sequence>MAKTTYVNLKLGQMRSKPPKSRKWTALSWMISFVLVLSVLSFLGNLSSASLYLLTDVFAKPRCTINPRVNLITNNNMVYHDGDLFLEDYKEMKNRFKIYIYPHEPDEPFANVLLPVEKAPEGNYASEHYFNMVLSKSGFVTDDPNAAHLFYLPFSIVGLRNDPRIGVRGIPDFVRDYMWNVSHEYPYWNRSGGTDHFYVACHSIGQSAMNKASQVKFNSIQLVCTSSYHIAGYISHKDAGMPQIWPRDEEDPPNLLSSKRTRLAFFAGAINCEARRELVKVWGNDTEIFANGGHLETPYGDEMLKSKFCLHVRGYGVNTARIGDAMYYGCVPVIIADHYALPFADVLDWSSFSVVVTTSDIPLLKKILKSIVDSKEYHKLRDNMLNVRKHFQWHPSPIDYDAFHMALYELWLRRNYLRLRPFS</sequence>
<keyword evidence="3" id="KW-0328">Glycosyltransferase</keyword>
<keyword evidence="3" id="KW-0808">Transferase</keyword>
<dbReference type="STRING" id="63057.A0A2P5EVP7"/>
<evidence type="ECO:0000256" key="2">
    <source>
        <dbReference type="ARBA" id="ARBA00010271"/>
    </source>
</evidence>
<dbReference type="Proteomes" id="UP000237000">
    <property type="component" value="Unassembled WGS sequence"/>
</dbReference>
<dbReference type="GO" id="GO:0000139">
    <property type="term" value="C:Golgi membrane"/>
    <property type="evidence" value="ECO:0007669"/>
    <property type="project" value="UniProtKB-SubCell"/>
</dbReference>
<evidence type="ECO:0000313" key="7">
    <source>
        <dbReference type="EMBL" id="PON89612.1"/>
    </source>
</evidence>
<keyword evidence="4" id="KW-0735">Signal-anchor</keyword>
<dbReference type="AlphaFoldDB" id="A0A2P5EVP7"/>
<dbReference type="GO" id="GO:0016757">
    <property type="term" value="F:glycosyltransferase activity"/>
    <property type="evidence" value="ECO:0007669"/>
    <property type="project" value="UniProtKB-KW"/>
</dbReference>
<dbReference type="InParanoid" id="A0A2P5EVP7"/>
<comment type="subcellular location">
    <subcellularLocation>
        <location evidence="1">Golgi apparatus membrane</location>
        <topology evidence="1">Single-pass type II membrane protein</topology>
    </subcellularLocation>
</comment>
<proteinExistence type="inferred from homology"/>
<evidence type="ECO:0000256" key="5">
    <source>
        <dbReference type="ARBA" id="ARBA00023034"/>
    </source>
</evidence>
<evidence type="ECO:0000256" key="4">
    <source>
        <dbReference type="ARBA" id="ARBA00022968"/>
    </source>
</evidence>
<dbReference type="PANTHER" id="PTHR11062:SF95">
    <property type="entry name" value="EXOSTOSIN GT47 DOMAIN-CONTAINING PROTEIN"/>
    <property type="match status" value="1"/>
</dbReference>